<dbReference type="Proteomes" id="UP000285820">
    <property type="component" value="Unassembled WGS sequence"/>
</dbReference>
<organism evidence="1 2">
    <name type="scientific">Roseburia inulinivorans</name>
    <dbReference type="NCBI Taxonomy" id="360807"/>
    <lineage>
        <taxon>Bacteria</taxon>
        <taxon>Bacillati</taxon>
        <taxon>Bacillota</taxon>
        <taxon>Clostridia</taxon>
        <taxon>Lachnospirales</taxon>
        <taxon>Lachnospiraceae</taxon>
        <taxon>Roseburia</taxon>
    </lineage>
</organism>
<gene>
    <name evidence="1" type="ORF">DWY29_05500</name>
</gene>
<reference evidence="1 2" key="1">
    <citation type="submission" date="2018-08" db="EMBL/GenBank/DDBJ databases">
        <title>A genome reference for cultivated species of the human gut microbiota.</title>
        <authorList>
            <person name="Zou Y."/>
            <person name="Xue W."/>
            <person name="Luo G."/>
        </authorList>
    </citation>
    <scope>NUCLEOTIDE SEQUENCE [LARGE SCALE GENOMIC DNA]</scope>
    <source>
        <strain evidence="1 2">AF24-4</strain>
    </source>
</reference>
<sequence length="429" mass="48901">MGDSEKKEIHLDVYLDRQELHMSNVVKTYYEGMQSAAAKQRYEKIKKTLSTDFLQRKFDGLDSVDFSELSVKNRQLLEALVNGVSSEKGRGLLGVAFLQLVIKTITPEQSVRLHKSSNQRGNFSWKDGISMRTLNSKYTGKFLKDNGLLNSNKFGSFMTRTLAENYPFSKLYKAEIRGPFDEWIDIVDAIEDNTMPAELALSYLMLLLKRNADAFKTLANDTIGLASAYKNRTFENIENLLKTFYDSTYGKARAFEVVMHGLMQAKAEMDAIGDWELVPLSQMRSANKKHGNVGDIELSSDEIIVEAWDAKYGKTYLLDELDELRDKLIDNPGVEVAGFVADRDVDKTDEILDKIAEISSDTSTEIILCSFDEWVEMQMHGFSEEERDNIADKWLMAVVETFALRRPEFAPIEEPSDKWLIDLSKMLME</sequence>
<evidence type="ECO:0000313" key="2">
    <source>
        <dbReference type="Proteomes" id="UP000285820"/>
    </source>
</evidence>
<dbReference type="EMBL" id="QRUN01000005">
    <property type="protein sequence ID" value="RGR69610.1"/>
    <property type="molecule type" value="Genomic_DNA"/>
</dbReference>
<accession>A0A3R5YKK0</accession>
<name>A0A3R5YKK0_9FIRM</name>
<proteinExistence type="predicted"/>
<protein>
    <submittedName>
        <fullName evidence="1">Uncharacterized protein</fullName>
    </submittedName>
</protein>
<comment type="caution">
    <text evidence="1">The sequence shown here is derived from an EMBL/GenBank/DDBJ whole genome shotgun (WGS) entry which is preliminary data.</text>
</comment>
<dbReference type="AlphaFoldDB" id="A0A3R5YKK0"/>
<evidence type="ECO:0000313" key="1">
    <source>
        <dbReference type="EMBL" id="RGR69610.1"/>
    </source>
</evidence>
<dbReference type="RefSeq" id="WP_118125624.1">
    <property type="nucleotide sequence ID" value="NZ_DBFJSD010000047.1"/>
</dbReference>